<dbReference type="EMBL" id="MU393510">
    <property type="protein sequence ID" value="KAI4863144.1"/>
    <property type="molecule type" value="Genomic_DNA"/>
</dbReference>
<accession>A0ACB9YVW6</accession>
<proteinExistence type="predicted"/>
<sequence>MSIYPVMSWIMWLGVHTVADSPDRSQRPNLEVSPFLLATGLTMETMPTLIILIYKVLYFHRNRKQSLQQTFATQEACQAKYQINDNQTLNRALRRVIRNDFLAQLPEVPWDGLTRVYPYDPEGLN</sequence>
<name>A0ACB9YVW6_9PEZI</name>
<comment type="caution">
    <text evidence="1">The sequence shown here is derived from an EMBL/GenBank/DDBJ whole genome shotgun (WGS) entry which is preliminary data.</text>
</comment>
<protein>
    <submittedName>
        <fullName evidence="1">Uncharacterized protein</fullName>
    </submittedName>
</protein>
<reference evidence="1 2" key="1">
    <citation type="journal article" date="2022" name="New Phytol.">
        <title>Ecological generalism drives hyperdiversity of secondary metabolite gene clusters in xylarialean endophytes.</title>
        <authorList>
            <person name="Franco M.E.E."/>
            <person name="Wisecaver J.H."/>
            <person name="Arnold A.E."/>
            <person name="Ju Y.M."/>
            <person name="Slot J.C."/>
            <person name="Ahrendt S."/>
            <person name="Moore L.P."/>
            <person name="Eastman K.E."/>
            <person name="Scott K."/>
            <person name="Konkel Z."/>
            <person name="Mondo S.J."/>
            <person name="Kuo A."/>
            <person name="Hayes R.D."/>
            <person name="Haridas S."/>
            <person name="Andreopoulos B."/>
            <person name="Riley R."/>
            <person name="LaButti K."/>
            <person name="Pangilinan J."/>
            <person name="Lipzen A."/>
            <person name="Amirebrahimi M."/>
            <person name="Yan J."/>
            <person name="Adam C."/>
            <person name="Keymanesh K."/>
            <person name="Ng V."/>
            <person name="Louie K."/>
            <person name="Northen T."/>
            <person name="Drula E."/>
            <person name="Henrissat B."/>
            <person name="Hsieh H.M."/>
            <person name="Youens-Clark K."/>
            <person name="Lutzoni F."/>
            <person name="Miadlikowska J."/>
            <person name="Eastwood D.C."/>
            <person name="Hamelin R.C."/>
            <person name="Grigoriev I.V."/>
            <person name="U'Ren J.M."/>
        </authorList>
    </citation>
    <scope>NUCLEOTIDE SEQUENCE [LARGE SCALE GENOMIC DNA]</scope>
    <source>
        <strain evidence="1 2">CBS 119005</strain>
    </source>
</reference>
<organism evidence="1 2">
    <name type="scientific">Hypoxylon rubiginosum</name>
    <dbReference type="NCBI Taxonomy" id="110542"/>
    <lineage>
        <taxon>Eukaryota</taxon>
        <taxon>Fungi</taxon>
        <taxon>Dikarya</taxon>
        <taxon>Ascomycota</taxon>
        <taxon>Pezizomycotina</taxon>
        <taxon>Sordariomycetes</taxon>
        <taxon>Xylariomycetidae</taxon>
        <taxon>Xylariales</taxon>
        <taxon>Hypoxylaceae</taxon>
        <taxon>Hypoxylon</taxon>
    </lineage>
</organism>
<evidence type="ECO:0000313" key="2">
    <source>
        <dbReference type="Proteomes" id="UP001497700"/>
    </source>
</evidence>
<evidence type="ECO:0000313" key="1">
    <source>
        <dbReference type="EMBL" id="KAI4863144.1"/>
    </source>
</evidence>
<keyword evidence="2" id="KW-1185">Reference proteome</keyword>
<dbReference type="Proteomes" id="UP001497700">
    <property type="component" value="Unassembled WGS sequence"/>
</dbReference>
<gene>
    <name evidence="1" type="ORF">F4820DRAFT_386742</name>
</gene>